<evidence type="ECO:0000256" key="4">
    <source>
        <dbReference type="ARBA" id="ARBA00023136"/>
    </source>
</evidence>
<reference evidence="7 8" key="1">
    <citation type="submission" date="2020-08" db="EMBL/GenBank/DDBJ databases">
        <title>Sequencing the genomes of 1000 actinobacteria strains.</title>
        <authorList>
            <person name="Klenk H.-P."/>
        </authorList>
    </citation>
    <scope>NUCLEOTIDE SEQUENCE [LARGE SCALE GENOMIC DNA]</scope>
    <source>
        <strain evidence="7 8">DSM 45582</strain>
    </source>
</reference>
<dbReference type="SUPFAM" id="SSF53850">
    <property type="entry name" value="Periplasmic binding protein-like II"/>
    <property type="match status" value="1"/>
</dbReference>
<dbReference type="Proteomes" id="UP000580474">
    <property type="component" value="Unassembled WGS sequence"/>
</dbReference>
<keyword evidence="5" id="KW-0732">Signal</keyword>
<evidence type="ECO:0000256" key="1">
    <source>
        <dbReference type="ARBA" id="ARBA00004236"/>
    </source>
</evidence>
<keyword evidence="2" id="KW-0813">Transport</keyword>
<name>A0A840NE83_9PSEU</name>
<evidence type="ECO:0000259" key="6">
    <source>
        <dbReference type="Pfam" id="PF04069"/>
    </source>
</evidence>
<organism evidence="7 8">
    <name type="scientific">Saccharopolyspora gloriosae</name>
    <dbReference type="NCBI Taxonomy" id="455344"/>
    <lineage>
        <taxon>Bacteria</taxon>
        <taxon>Bacillati</taxon>
        <taxon>Actinomycetota</taxon>
        <taxon>Actinomycetes</taxon>
        <taxon>Pseudonocardiales</taxon>
        <taxon>Pseudonocardiaceae</taxon>
        <taxon>Saccharopolyspora</taxon>
    </lineage>
</organism>
<gene>
    <name evidence="7" type="ORF">BJ969_001691</name>
</gene>
<feature type="signal peptide" evidence="5">
    <location>
        <begin position="1"/>
        <end position="20"/>
    </location>
</feature>
<evidence type="ECO:0000256" key="2">
    <source>
        <dbReference type="ARBA" id="ARBA00022448"/>
    </source>
</evidence>
<dbReference type="Gene3D" id="3.40.190.100">
    <property type="entry name" value="Glycine betaine-binding periplasmic protein, domain 2"/>
    <property type="match status" value="2"/>
</dbReference>
<dbReference type="GO" id="GO:0015226">
    <property type="term" value="F:carnitine transmembrane transporter activity"/>
    <property type="evidence" value="ECO:0007669"/>
    <property type="project" value="TreeGrafter"/>
</dbReference>
<accession>A0A840NE83</accession>
<evidence type="ECO:0000256" key="5">
    <source>
        <dbReference type="SAM" id="SignalP"/>
    </source>
</evidence>
<dbReference type="RefSeq" id="WP_184478267.1">
    <property type="nucleotide sequence ID" value="NZ_JACHIV010000001.1"/>
</dbReference>
<protein>
    <submittedName>
        <fullName evidence="7">Glycine betaine/proline transport system substrate-binding protein</fullName>
    </submittedName>
</protein>
<dbReference type="EMBL" id="JACHIV010000001">
    <property type="protein sequence ID" value="MBB5068603.1"/>
    <property type="molecule type" value="Genomic_DNA"/>
</dbReference>
<dbReference type="GO" id="GO:0005275">
    <property type="term" value="F:amine transmembrane transporter activity"/>
    <property type="evidence" value="ECO:0007669"/>
    <property type="project" value="TreeGrafter"/>
</dbReference>
<dbReference type="CDD" id="cd13639">
    <property type="entry name" value="PBP2_OpuAC_like"/>
    <property type="match status" value="1"/>
</dbReference>
<evidence type="ECO:0000313" key="8">
    <source>
        <dbReference type="Proteomes" id="UP000580474"/>
    </source>
</evidence>
<feature type="domain" description="ABC-type glycine betaine transport system substrate-binding" evidence="6">
    <location>
        <begin position="35"/>
        <end position="282"/>
    </location>
</feature>
<dbReference type="InterPro" id="IPR007210">
    <property type="entry name" value="ABC_Gly_betaine_transp_sub-bd"/>
</dbReference>
<dbReference type="Gene3D" id="3.10.105.10">
    <property type="entry name" value="Dipeptide-binding Protein, Domain 3"/>
    <property type="match status" value="2"/>
</dbReference>
<evidence type="ECO:0000313" key="7">
    <source>
        <dbReference type="EMBL" id="MBB5068603.1"/>
    </source>
</evidence>
<keyword evidence="3" id="KW-1003">Cell membrane</keyword>
<evidence type="ECO:0000256" key="3">
    <source>
        <dbReference type="ARBA" id="ARBA00022475"/>
    </source>
</evidence>
<dbReference type="PANTHER" id="PTHR47737">
    <property type="entry name" value="GLYCINE BETAINE/PROLINE BETAINE TRANSPORT SYSTEM PERMEASE PROTEIN PROW"/>
    <property type="match status" value="1"/>
</dbReference>
<dbReference type="PANTHER" id="PTHR47737:SF1">
    <property type="entry name" value="GLYCINE BETAINE_PROLINE BETAINE TRANSPORT SYSTEM PERMEASE PROTEIN PROW"/>
    <property type="match status" value="1"/>
</dbReference>
<dbReference type="GO" id="GO:0031460">
    <property type="term" value="P:glycine betaine transport"/>
    <property type="evidence" value="ECO:0007669"/>
    <property type="project" value="TreeGrafter"/>
</dbReference>
<sequence length="296" mass="32570">MRRSRWVACVALLAALVLLAAGCGGRQPETGQQTKKITIGYIAWDEAIAVSNLYKVLLQRQGYQVQLTELEAGPTYAGLAQGNIDLFMDAWLPQTHADYWAQYHDRLEDLGVWYDQATLNIAVPTYLTDVNSIEDLRGRAAEFNGTITGIDPGAGLSRVTRDQMIPQYGLTGQYALQTSSTTAMLASLERSINARSPIVVTLWHPHWAYAKYPIKDLQDPRGAMGQAEQIHAVGRKGFSADFPDVTGMVHEFRLDDRQLASLENDINSAPKGQEEAAAARWADAHPEVIASFAPGR</sequence>
<dbReference type="GO" id="GO:0043190">
    <property type="term" value="C:ATP-binding cassette (ABC) transporter complex"/>
    <property type="evidence" value="ECO:0007669"/>
    <property type="project" value="InterPro"/>
</dbReference>
<comment type="caution">
    <text evidence="7">The sequence shown here is derived from an EMBL/GenBank/DDBJ whole genome shotgun (WGS) entry which is preliminary data.</text>
</comment>
<keyword evidence="8" id="KW-1185">Reference proteome</keyword>
<feature type="chain" id="PRO_5038536813" evidence="5">
    <location>
        <begin position="21"/>
        <end position="296"/>
    </location>
</feature>
<dbReference type="PROSITE" id="PS51257">
    <property type="entry name" value="PROKAR_LIPOPROTEIN"/>
    <property type="match status" value="1"/>
</dbReference>
<dbReference type="GO" id="GO:0015871">
    <property type="term" value="P:choline transport"/>
    <property type="evidence" value="ECO:0007669"/>
    <property type="project" value="TreeGrafter"/>
</dbReference>
<dbReference type="AlphaFoldDB" id="A0A840NE83"/>
<comment type="subcellular location">
    <subcellularLocation>
        <location evidence="1">Cell membrane</location>
    </subcellularLocation>
</comment>
<dbReference type="Pfam" id="PF04069">
    <property type="entry name" value="OpuAC"/>
    <property type="match status" value="1"/>
</dbReference>
<keyword evidence="4" id="KW-0472">Membrane</keyword>
<proteinExistence type="predicted"/>